<evidence type="ECO:0000256" key="4">
    <source>
        <dbReference type="ARBA" id="ARBA00022989"/>
    </source>
</evidence>
<evidence type="ECO:0000256" key="7">
    <source>
        <dbReference type="ARBA" id="ARBA00023157"/>
    </source>
</evidence>
<gene>
    <name evidence="14" type="ORF">BSL78_01481</name>
</gene>
<feature type="region of interest" description="Disordered" evidence="11">
    <location>
        <begin position="194"/>
        <end position="230"/>
    </location>
</feature>
<comment type="caution">
    <text evidence="14">The sequence shown here is derived from an EMBL/GenBank/DDBJ whole genome shotgun (WGS) entry which is preliminary data.</text>
</comment>
<evidence type="ECO:0000313" key="14">
    <source>
        <dbReference type="EMBL" id="PIK61556.1"/>
    </source>
</evidence>
<feature type="compositionally biased region" description="Basic and acidic residues" evidence="11">
    <location>
        <begin position="198"/>
        <end position="207"/>
    </location>
</feature>
<evidence type="ECO:0000256" key="3">
    <source>
        <dbReference type="ARBA" id="ARBA00022692"/>
    </source>
</evidence>
<dbReference type="AlphaFoldDB" id="A0A2G8LMS0"/>
<dbReference type="Gene3D" id="1.20.1070.10">
    <property type="entry name" value="Rhodopsin 7-helix transmembrane proteins"/>
    <property type="match status" value="1"/>
</dbReference>
<proteinExistence type="predicted"/>
<dbReference type="OrthoDB" id="2132067at2759"/>
<protein>
    <submittedName>
        <fullName evidence="14">Putative G-protein coupled receptor</fullName>
    </submittedName>
</protein>
<evidence type="ECO:0000256" key="6">
    <source>
        <dbReference type="ARBA" id="ARBA00023136"/>
    </source>
</evidence>
<dbReference type="PANTHER" id="PTHR45695:SF23">
    <property type="entry name" value="GALANIN-LIKE G-PROTEIN COUPLED RECEPTOR NPR-9"/>
    <property type="match status" value="1"/>
</dbReference>
<sequence length="257" mass="29764">MAMTCDITSYIRYCGVEDLENTYFVSYEIIAKFVMYIIPFIIMSYCYLRIVRSIWNKYQLASLHNAYNDTRRRQKVKVTQMTVLVVLLFGICWGPLHVIHLVGYLSGSDKHKFNRPFHTFCLCLAYSNAALNPFVYALTGRYYREILHEACHSNRFSKKRNSAMPPTSTTRAGVRRQSVDMPFDPKLLGVRRSSNDLTSRKMSDGRQDQLTSPLSPTGRPNVHEGSPLRISTEVDQDIINHRAEILRRKYSLDDDFV</sequence>
<dbReference type="PRINTS" id="PR00237">
    <property type="entry name" value="GPCRRHODOPSN"/>
</dbReference>
<evidence type="ECO:0000256" key="11">
    <source>
        <dbReference type="SAM" id="MobiDB-lite"/>
    </source>
</evidence>
<evidence type="ECO:0000259" key="13">
    <source>
        <dbReference type="PROSITE" id="PS50262"/>
    </source>
</evidence>
<evidence type="ECO:0000256" key="10">
    <source>
        <dbReference type="ARBA" id="ARBA00023224"/>
    </source>
</evidence>
<feature type="transmembrane region" description="Helical" evidence="12">
    <location>
        <begin position="117"/>
        <end position="138"/>
    </location>
</feature>
<feature type="domain" description="G-protein coupled receptors family 1 profile" evidence="13">
    <location>
        <begin position="1"/>
        <end position="136"/>
    </location>
</feature>
<evidence type="ECO:0000313" key="15">
    <source>
        <dbReference type="Proteomes" id="UP000230750"/>
    </source>
</evidence>
<keyword evidence="15" id="KW-1185">Reference proteome</keyword>
<dbReference type="STRING" id="307972.A0A2G8LMS0"/>
<evidence type="ECO:0000256" key="9">
    <source>
        <dbReference type="ARBA" id="ARBA00023180"/>
    </source>
</evidence>
<dbReference type="GO" id="GO:0005886">
    <property type="term" value="C:plasma membrane"/>
    <property type="evidence" value="ECO:0007669"/>
    <property type="project" value="UniProtKB-SubCell"/>
</dbReference>
<dbReference type="EMBL" id="MRZV01000029">
    <property type="protein sequence ID" value="PIK61556.1"/>
    <property type="molecule type" value="Genomic_DNA"/>
</dbReference>
<comment type="subcellular location">
    <subcellularLocation>
        <location evidence="1">Cell membrane</location>
        <topology evidence="1">Multi-pass membrane protein</topology>
    </subcellularLocation>
</comment>
<feature type="transmembrane region" description="Helical" evidence="12">
    <location>
        <begin position="29"/>
        <end position="48"/>
    </location>
</feature>
<evidence type="ECO:0000256" key="12">
    <source>
        <dbReference type="SAM" id="Phobius"/>
    </source>
</evidence>
<keyword evidence="8 14" id="KW-0675">Receptor</keyword>
<dbReference type="GO" id="GO:0004930">
    <property type="term" value="F:G protein-coupled receptor activity"/>
    <property type="evidence" value="ECO:0007669"/>
    <property type="project" value="UniProtKB-KW"/>
</dbReference>
<dbReference type="PROSITE" id="PS50262">
    <property type="entry name" value="G_PROTEIN_RECEP_F1_2"/>
    <property type="match status" value="1"/>
</dbReference>
<keyword evidence="7" id="KW-1015">Disulfide bond</keyword>
<dbReference type="InterPro" id="IPR017452">
    <property type="entry name" value="GPCR_Rhodpsn_7TM"/>
</dbReference>
<accession>A0A2G8LMS0</accession>
<evidence type="ECO:0000256" key="5">
    <source>
        <dbReference type="ARBA" id="ARBA00023040"/>
    </source>
</evidence>
<keyword evidence="4 12" id="KW-1133">Transmembrane helix</keyword>
<keyword evidence="2" id="KW-1003">Cell membrane</keyword>
<evidence type="ECO:0000256" key="2">
    <source>
        <dbReference type="ARBA" id="ARBA00022475"/>
    </source>
</evidence>
<keyword evidence="6 12" id="KW-0472">Membrane</keyword>
<name>A0A2G8LMS0_STIJA</name>
<keyword evidence="5" id="KW-0297">G-protein coupled receptor</keyword>
<feature type="transmembrane region" description="Helical" evidence="12">
    <location>
        <begin position="81"/>
        <end position="105"/>
    </location>
</feature>
<reference evidence="14 15" key="1">
    <citation type="journal article" date="2017" name="PLoS Biol.">
        <title>The sea cucumber genome provides insights into morphological evolution and visceral regeneration.</title>
        <authorList>
            <person name="Zhang X."/>
            <person name="Sun L."/>
            <person name="Yuan J."/>
            <person name="Sun Y."/>
            <person name="Gao Y."/>
            <person name="Zhang L."/>
            <person name="Li S."/>
            <person name="Dai H."/>
            <person name="Hamel J.F."/>
            <person name="Liu C."/>
            <person name="Yu Y."/>
            <person name="Liu S."/>
            <person name="Lin W."/>
            <person name="Guo K."/>
            <person name="Jin S."/>
            <person name="Xu P."/>
            <person name="Storey K.B."/>
            <person name="Huan P."/>
            <person name="Zhang T."/>
            <person name="Zhou Y."/>
            <person name="Zhang J."/>
            <person name="Lin C."/>
            <person name="Li X."/>
            <person name="Xing L."/>
            <person name="Huo D."/>
            <person name="Sun M."/>
            <person name="Wang L."/>
            <person name="Mercier A."/>
            <person name="Li F."/>
            <person name="Yang H."/>
            <person name="Xiang J."/>
        </authorList>
    </citation>
    <scope>NUCLEOTIDE SEQUENCE [LARGE SCALE GENOMIC DNA]</scope>
    <source>
        <strain evidence="14">Shaxun</strain>
        <tissue evidence="14">Muscle</tissue>
    </source>
</reference>
<keyword evidence="9" id="KW-0325">Glycoprotein</keyword>
<keyword evidence="10" id="KW-0807">Transducer</keyword>
<keyword evidence="3 12" id="KW-0812">Transmembrane</keyword>
<dbReference type="SUPFAM" id="SSF81321">
    <property type="entry name" value="Family A G protein-coupled receptor-like"/>
    <property type="match status" value="1"/>
</dbReference>
<evidence type="ECO:0000256" key="1">
    <source>
        <dbReference type="ARBA" id="ARBA00004651"/>
    </source>
</evidence>
<dbReference type="CDD" id="cd00637">
    <property type="entry name" value="7tm_classA_rhodopsin-like"/>
    <property type="match status" value="1"/>
</dbReference>
<dbReference type="PANTHER" id="PTHR45695">
    <property type="entry name" value="LEUCOKININ RECEPTOR-RELATED"/>
    <property type="match status" value="1"/>
</dbReference>
<organism evidence="14 15">
    <name type="scientific">Stichopus japonicus</name>
    <name type="common">Sea cucumber</name>
    <dbReference type="NCBI Taxonomy" id="307972"/>
    <lineage>
        <taxon>Eukaryota</taxon>
        <taxon>Metazoa</taxon>
        <taxon>Echinodermata</taxon>
        <taxon>Eleutherozoa</taxon>
        <taxon>Echinozoa</taxon>
        <taxon>Holothuroidea</taxon>
        <taxon>Aspidochirotacea</taxon>
        <taxon>Aspidochirotida</taxon>
        <taxon>Stichopodidae</taxon>
        <taxon>Apostichopus</taxon>
    </lineage>
</organism>
<dbReference type="Pfam" id="PF00001">
    <property type="entry name" value="7tm_1"/>
    <property type="match status" value="1"/>
</dbReference>
<dbReference type="InterPro" id="IPR000276">
    <property type="entry name" value="GPCR_Rhodpsn"/>
</dbReference>
<evidence type="ECO:0000256" key="8">
    <source>
        <dbReference type="ARBA" id="ARBA00023170"/>
    </source>
</evidence>
<dbReference type="Proteomes" id="UP000230750">
    <property type="component" value="Unassembled WGS sequence"/>
</dbReference>